<dbReference type="eggNOG" id="ENOG502STVG">
    <property type="taxonomic scope" value="Eukaryota"/>
</dbReference>
<keyword evidence="6" id="KW-1015">Disulfide bond</keyword>
<dbReference type="KEGG" id="beq:BEWA_047900"/>
<accession>L1LAQ0</accession>
<evidence type="ECO:0000256" key="5">
    <source>
        <dbReference type="ARBA" id="ARBA00023002"/>
    </source>
</evidence>
<evidence type="ECO:0000313" key="9">
    <source>
        <dbReference type="Proteomes" id="UP000031512"/>
    </source>
</evidence>
<proteinExistence type="predicted"/>
<comment type="cofactor">
    <cofactor evidence="1">
        <name>FAD</name>
        <dbReference type="ChEBI" id="CHEBI:57692"/>
    </cofactor>
</comment>
<dbReference type="EMBL" id="ACOU01000007">
    <property type="protein sequence ID" value="EKX72324.1"/>
    <property type="molecule type" value="Genomic_DNA"/>
</dbReference>
<dbReference type="Gene3D" id="1.20.120.310">
    <property type="entry name" value="ERV/ALR sulfhydryl oxidase domain"/>
    <property type="match status" value="1"/>
</dbReference>
<evidence type="ECO:0000256" key="6">
    <source>
        <dbReference type="ARBA" id="ARBA00023157"/>
    </source>
</evidence>
<evidence type="ECO:0000256" key="3">
    <source>
        <dbReference type="ARBA" id="ARBA00022630"/>
    </source>
</evidence>
<dbReference type="VEuPathDB" id="PiroplasmaDB:BEWA_047900"/>
<protein>
    <recommendedName>
        <fullName evidence="2">thiol oxidase</fullName>
        <ecNumber evidence="2">1.8.3.2</ecNumber>
    </recommendedName>
</protein>
<dbReference type="GO" id="GO:0016972">
    <property type="term" value="F:thiol oxidase activity"/>
    <property type="evidence" value="ECO:0007669"/>
    <property type="project" value="UniProtKB-EC"/>
</dbReference>
<dbReference type="STRING" id="1537102.L1LAQ0"/>
<feature type="domain" description="ERV/ALR sulfhydryl oxidase" evidence="7">
    <location>
        <begin position="26"/>
        <end position="103"/>
    </location>
</feature>
<sequence length="147" mass="16989">MEKKEIPFEKSLAAVEENKAIDPCSSQWLLIWMYGAYLDENFTPEQRKSIEVFYKTMPDLCTNAKQCFRKFVDTVPPQAENRRTLMGWIQMAENSCRTQNGLKPKPFRYVECYVRSKAEDWTTNGSLKKSDGKMPSIELSILELGSS</sequence>
<comment type="caution">
    <text evidence="8">The sequence shown here is derived from an EMBL/GenBank/DDBJ whole genome shotgun (WGS) entry which is preliminary data.</text>
</comment>
<dbReference type="InterPro" id="IPR036774">
    <property type="entry name" value="ERV/ALR_sulphydryl_oxid_sf"/>
</dbReference>
<organism evidence="8 9">
    <name type="scientific">Theileria equi strain WA</name>
    <dbReference type="NCBI Taxonomy" id="1537102"/>
    <lineage>
        <taxon>Eukaryota</taxon>
        <taxon>Sar</taxon>
        <taxon>Alveolata</taxon>
        <taxon>Apicomplexa</taxon>
        <taxon>Aconoidasida</taxon>
        <taxon>Piroplasmida</taxon>
        <taxon>Theileriidae</taxon>
        <taxon>Theileria</taxon>
    </lineage>
</organism>
<evidence type="ECO:0000256" key="1">
    <source>
        <dbReference type="ARBA" id="ARBA00001974"/>
    </source>
</evidence>
<keyword evidence="9" id="KW-1185">Reference proteome</keyword>
<dbReference type="InterPro" id="IPR017905">
    <property type="entry name" value="ERV/ALR_sulphydryl_oxidase"/>
</dbReference>
<keyword evidence="5" id="KW-0560">Oxidoreductase</keyword>
<evidence type="ECO:0000313" key="8">
    <source>
        <dbReference type="EMBL" id="EKX72324.1"/>
    </source>
</evidence>
<dbReference type="Pfam" id="PF04777">
    <property type="entry name" value="Evr1_Alr"/>
    <property type="match status" value="1"/>
</dbReference>
<evidence type="ECO:0000256" key="2">
    <source>
        <dbReference type="ARBA" id="ARBA00012512"/>
    </source>
</evidence>
<evidence type="ECO:0000256" key="4">
    <source>
        <dbReference type="ARBA" id="ARBA00022827"/>
    </source>
</evidence>
<dbReference type="AlphaFoldDB" id="L1LAQ0"/>
<dbReference type="EC" id="1.8.3.2" evidence="2"/>
<dbReference type="Proteomes" id="UP000031512">
    <property type="component" value="Unassembled WGS sequence"/>
</dbReference>
<dbReference type="GeneID" id="15805132"/>
<keyword evidence="3" id="KW-0285">Flavoprotein</keyword>
<reference evidence="8 9" key="1">
    <citation type="journal article" date="2012" name="BMC Genomics">
        <title>Comparative genomic analysis and phylogenetic position of Theileria equi.</title>
        <authorList>
            <person name="Kappmeyer L.S."/>
            <person name="Thiagarajan M."/>
            <person name="Herndon D.R."/>
            <person name="Ramsay J.D."/>
            <person name="Caler E."/>
            <person name="Djikeng A."/>
            <person name="Gillespie J.J."/>
            <person name="Lau A.O."/>
            <person name="Roalson E.H."/>
            <person name="Silva J.C."/>
            <person name="Silva M.G."/>
            <person name="Suarez C.E."/>
            <person name="Ueti M.W."/>
            <person name="Nene V.M."/>
            <person name="Mealey R.H."/>
            <person name="Knowles D.P."/>
            <person name="Brayton K.A."/>
        </authorList>
    </citation>
    <scope>NUCLEOTIDE SEQUENCE [LARGE SCALE GENOMIC DNA]</scope>
    <source>
        <strain evidence="8 9">WA</strain>
    </source>
</reference>
<name>L1LAQ0_THEEQ</name>
<dbReference type="OrthoDB" id="17199at2759"/>
<keyword evidence="4" id="KW-0274">FAD</keyword>
<gene>
    <name evidence="8" type="ORF">BEWA_047900</name>
</gene>
<evidence type="ECO:0000259" key="7">
    <source>
        <dbReference type="Pfam" id="PF04777"/>
    </source>
</evidence>
<dbReference type="RefSeq" id="XP_004831776.1">
    <property type="nucleotide sequence ID" value="XM_004831719.1"/>
</dbReference>